<comment type="similarity">
    <text evidence="1">Belongs to the ATP-dependent AMP-binding enzyme family.</text>
</comment>
<evidence type="ECO:0000256" key="4">
    <source>
        <dbReference type="ARBA" id="ARBA00023098"/>
    </source>
</evidence>
<dbReference type="RefSeq" id="WP_311656866.1">
    <property type="nucleotide sequence ID" value="NZ_JAVRHY010000001.1"/>
</dbReference>
<dbReference type="InterPro" id="IPR025110">
    <property type="entry name" value="AMP-bd_C"/>
</dbReference>
<keyword evidence="2 7" id="KW-0436">Ligase</keyword>
<evidence type="ECO:0000313" key="7">
    <source>
        <dbReference type="EMBL" id="MDT0617224.1"/>
    </source>
</evidence>
<feature type="domain" description="AMP-dependent synthetase/ligase" evidence="5">
    <location>
        <begin position="12"/>
        <end position="382"/>
    </location>
</feature>
<dbReference type="PANTHER" id="PTHR43859:SF4">
    <property type="entry name" value="BUTANOATE--COA LIGASE AAE1-RELATED"/>
    <property type="match status" value="1"/>
</dbReference>
<dbReference type="EC" id="6.2.1.3" evidence="7"/>
<dbReference type="Pfam" id="PF13193">
    <property type="entry name" value="AMP-binding_C"/>
    <property type="match status" value="1"/>
</dbReference>
<sequence length="523" mass="58082">MQTPLTPLDFARRARRLYGDREAVVDGDRRFTYREFLDRCDRASTMFQSLGVAFGDRVAYIAPNTHAHLEGYYAVPQIGAVLVPINYRLSAAEFAYIIDHSGATVVCVHPDYIDMVDGIRDQIPGVRHFIALEGEAEGWQQYEALIADASPDFDAPEIDENDLITINYTSGTTSRPKGVMITHRNAWVNAVGTLAHHNLGTRDRYLWTLPMFHANGWTFVWLITACGAAHVCLRQVAPPEIFHLMAAERISMFCAAPTVLIGIANAPKELRDNAPKGIRLFTAGAPPAAATIERVENELGWELTQVYGLTETAPFITICEPRPEHDDLSAADRATLKARQGVELMTSGDLRVVDDDGNEVPWDGQTLGQITVRGNVVMKGYYNDPEATEQAIRNGYFHSGDAAVVHPDGYVEIRDRIKDVIISGGENISSVEVEGVLLRHPAVQEAAVVGMPHEKWGESPHAFIIRQPDAEVTEDELRQFVRDNLAHFKTPQWFSFVDELPKTATGKIQKFVLRKGQAGINQQ</sequence>
<dbReference type="Proteomes" id="UP001259982">
    <property type="component" value="Unassembled WGS sequence"/>
</dbReference>
<dbReference type="Gene3D" id="3.40.50.12780">
    <property type="entry name" value="N-terminal domain of ligase-like"/>
    <property type="match status" value="1"/>
</dbReference>
<evidence type="ECO:0000256" key="2">
    <source>
        <dbReference type="ARBA" id="ARBA00022598"/>
    </source>
</evidence>
<dbReference type="Pfam" id="PF00501">
    <property type="entry name" value="AMP-binding"/>
    <property type="match status" value="1"/>
</dbReference>
<dbReference type="PANTHER" id="PTHR43859">
    <property type="entry name" value="ACYL-ACTIVATING ENZYME"/>
    <property type="match status" value="1"/>
</dbReference>
<dbReference type="PROSITE" id="PS00455">
    <property type="entry name" value="AMP_BINDING"/>
    <property type="match status" value="1"/>
</dbReference>
<proteinExistence type="inferred from homology"/>
<name>A0ABU3B448_9GAMM</name>
<evidence type="ECO:0000259" key="5">
    <source>
        <dbReference type="Pfam" id="PF00501"/>
    </source>
</evidence>
<evidence type="ECO:0000256" key="3">
    <source>
        <dbReference type="ARBA" id="ARBA00022832"/>
    </source>
</evidence>
<keyword evidence="8" id="KW-1185">Reference proteome</keyword>
<dbReference type="InterPro" id="IPR020845">
    <property type="entry name" value="AMP-binding_CS"/>
</dbReference>
<keyword evidence="3" id="KW-0276">Fatty acid metabolism</keyword>
<dbReference type="EMBL" id="JAVRHY010000001">
    <property type="protein sequence ID" value="MDT0617224.1"/>
    <property type="molecule type" value="Genomic_DNA"/>
</dbReference>
<reference evidence="7 8" key="1">
    <citation type="submission" date="2023-09" db="EMBL/GenBank/DDBJ databases">
        <authorList>
            <person name="Rey-Velasco X."/>
        </authorList>
    </citation>
    <scope>NUCLEOTIDE SEQUENCE [LARGE SCALE GENOMIC DNA]</scope>
    <source>
        <strain evidence="7 8">P385</strain>
    </source>
</reference>
<keyword evidence="4" id="KW-0443">Lipid metabolism</keyword>
<feature type="domain" description="AMP-binding enzyme C-terminal" evidence="6">
    <location>
        <begin position="432"/>
        <end position="507"/>
    </location>
</feature>
<dbReference type="GO" id="GO:0004467">
    <property type="term" value="F:long-chain fatty acid-CoA ligase activity"/>
    <property type="evidence" value="ECO:0007669"/>
    <property type="project" value="UniProtKB-EC"/>
</dbReference>
<protein>
    <submittedName>
        <fullName evidence="7">Long-chain-fatty-acid--CoA ligase</fullName>
        <ecNumber evidence="7">6.2.1.3</ecNumber>
    </submittedName>
</protein>
<dbReference type="Gene3D" id="3.30.300.30">
    <property type="match status" value="1"/>
</dbReference>
<evidence type="ECO:0000313" key="8">
    <source>
        <dbReference type="Proteomes" id="UP001259982"/>
    </source>
</evidence>
<gene>
    <name evidence="7" type="ORF">RM531_01915</name>
</gene>
<dbReference type="SUPFAM" id="SSF56801">
    <property type="entry name" value="Acetyl-CoA synthetase-like"/>
    <property type="match status" value="1"/>
</dbReference>
<comment type="caution">
    <text evidence="7">The sequence shown here is derived from an EMBL/GenBank/DDBJ whole genome shotgun (WGS) entry which is preliminary data.</text>
</comment>
<organism evidence="7 8">
    <name type="scientific">Spectribacter acetivorans</name>
    <dbReference type="NCBI Taxonomy" id="3075603"/>
    <lineage>
        <taxon>Bacteria</taxon>
        <taxon>Pseudomonadati</taxon>
        <taxon>Pseudomonadota</taxon>
        <taxon>Gammaproteobacteria</taxon>
        <taxon>Salinisphaerales</taxon>
        <taxon>Salinisphaeraceae</taxon>
        <taxon>Spectribacter</taxon>
    </lineage>
</organism>
<evidence type="ECO:0000259" key="6">
    <source>
        <dbReference type="Pfam" id="PF13193"/>
    </source>
</evidence>
<dbReference type="InterPro" id="IPR042099">
    <property type="entry name" value="ANL_N_sf"/>
</dbReference>
<dbReference type="NCBIfam" id="NF004837">
    <property type="entry name" value="PRK06187.1"/>
    <property type="match status" value="1"/>
</dbReference>
<dbReference type="InterPro" id="IPR000873">
    <property type="entry name" value="AMP-dep_synth/lig_dom"/>
</dbReference>
<dbReference type="InterPro" id="IPR045851">
    <property type="entry name" value="AMP-bd_C_sf"/>
</dbReference>
<accession>A0ABU3B448</accession>
<evidence type="ECO:0000256" key="1">
    <source>
        <dbReference type="ARBA" id="ARBA00006432"/>
    </source>
</evidence>